<dbReference type="EMBL" id="MHRA01000002">
    <property type="protein sequence ID" value="OHA16143.1"/>
    <property type="molecule type" value="Genomic_DNA"/>
</dbReference>
<dbReference type="Gene3D" id="2.60.40.10">
    <property type="entry name" value="Immunoglobulins"/>
    <property type="match status" value="1"/>
</dbReference>
<dbReference type="Proteomes" id="UP000178116">
    <property type="component" value="Unassembled WGS sequence"/>
</dbReference>
<dbReference type="InterPro" id="IPR011467">
    <property type="entry name" value="DUF1573"/>
</dbReference>
<evidence type="ECO:0008006" key="4">
    <source>
        <dbReference type="Google" id="ProtNLM"/>
    </source>
</evidence>
<comment type="caution">
    <text evidence="2">The sequence shown here is derived from an EMBL/GenBank/DDBJ whole genome shotgun (WGS) entry which is preliminary data.</text>
</comment>
<name>A0A1G2LX61_9BACT</name>
<reference evidence="2 3" key="1">
    <citation type="journal article" date="2016" name="Nat. Commun.">
        <title>Thousands of microbial genomes shed light on interconnected biogeochemical processes in an aquifer system.</title>
        <authorList>
            <person name="Anantharaman K."/>
            <person name="Brown C.T."/>
            <person name="Hug L.A."/>
            <person name="Sharon I."/>
            <person name="Castelle C.J."/>
            <person name="Probst A.J."/>
            <person name="Thomas B.C."/>
            <person name="Singh A."/>
            <person name="Wilkins M.J."/>
            <person name="Karaoz U."/>
            <person name="Brodie E.L."/>
            <person name="Williams K.H."/>
            <person name="Hubbard S.S."/>
            <person name="Banfield J.F."/>
        </authorList>
    </citation>
    <scope>NUCLEOTIDE SEQUENCE [LARGE SCALE GENOMIC DNA]</scope>
</reference>
<accession>A0A1G2LX61</accession>
<feature type="transmembrane region" description="Helical" evidence="1">
    <location>
        <begin position="39"/>
        <end position="58"/>
    </location>
</feature>
<evidence type="ECO:0000313" key="3">
    <source>
        <dbReference type="Proteomes" id="UP000178116"/>
    </source>
</evidence>
<evidence type="ECO:0000313" key="2">
    <source>
        <dbReference type="EMBL" id="OHA16143.1"/>
    </source>
</evidence>
<evidence type="ECO:0000256" key="1">
    <source>
        <dbReference type="SAM" id="Phobius"/>
    </source>
</evidence>
<keyword evidence="1" id="KW-1133">Transmembrane helix</keyword>
<gene>
    <name evidence="2" type="ORF">A3A10_00380</name>
</gene>
<keyword evidence="1" id="KW-0472">Membrane</keyword>
<sequence length="201" mass="22206">MEEQINNQSLNKREKRLLMRQQEQQERLHSARRRKIKKISIVVLATALLAAGIIFLTGKSSLSENQNNENRDGGTPKIEINPAEYDFGDISMAAGVAKKIFEIKNAGNGDLRIDGIWTSCHCTTAVLKVGDKNSPEFGMGTNLPFWSEKISAGESGYLEVFFDPAYHGPQGIGSAVRIVYLSTNDPENKQSKILLNANITP</sequence>
<dbReference type="InterPro" id="IPR013783">
    <property type="entry name" value="Ig-like_fold"/>
</dbReference>
<protein>
    <recommendedName>
        <fullName evidence="4">DUF1573 domain-containing protein</fullName>
    </recommendedName>
</protein>
<proteinExistence type="predicted"/>
<dbReference type="Pfam" id="PF07610">
    <property type="entry name" value="DUF1573"/>
    <property type="match status" value="1"/>
</dbReference>
<keyword evidence="1" id="KW-0812">Transmembrane</keyword>
<organism evidence="2 3">
    <name type="scientific">Candidatus Tagabacteria bacterium RIFCSPLOWO2_01_FULL_42_9</name>
    <dbReference type="NCBI Taxonomy" id="1802296"/>
    <lineage>
        <taxon>Bacteria</taxon>
        <taxon>Candidatus Tagaibacteriota</taxon>
    </lineage>
</organism>
<dbReference type="AlphaFoldDB" id="A0A1G2LX61"/>